<accession>A0A0L0SQG7</accession>
<dbReference type="Proteomes" id="UP000054350">
    <property type="component" value="Unassembled WGS sequence"/>
</dbReference>
<evidence type="ECO:0000313" key="2">
    <source>
        <dbReference type="Proteomes" id="UP000054350"/>
    </source>
</evidence>
<reference evidence="1 2" key="1">
    <citation type="submission" date="2009-11" db="EMBL/GenBank/DDBJ databases">
        <title>Annotation of Allomyces macrogynus ATCC 38327.</title>
        <authorList>
            <consortium name="The Broad Institute Genome Sequencing Platform"/>
            <person name="Russ C."/>
            <person name="Cuomo C."/>
            <person name="Burger G."/>
            <person name="Gray M.W."/>
            <person name="Holland P.W.H."/>
            <person name="King N."/>
            <person name="Lang F.B.F."/>
            <person name="Roger A.J."/>
            <person name="Ruiz-Trillo I."/>
            <person name="Young S.K."/>
            <person name="Zeng Q."/>
            <person name="Gargeya S."/>
            <person name="Fitzgerald M."/>
            <person name="Haas B."/>
            <person name="Abouelleil A."/>
            <person name="Alvarado L."/>
            <person name="Arachchi H.M."/>
            <person name="Berlin A."/>
            <person name="Chapman S.B."/>
            <person name="Gearin G."/>
            <person name="Goldberg J."/>
            <person name="Griggs A."/>
            <person name="Gujja S."/>
            <person name="Hansen M."/>
            <person name="Heiman D."/>
            <person name="Howarth C."/>
            <person name="Larimer J."/>
            <person name="Lui A."/>
            <person name="MacDonald P.J.P."/>
            <person name="McCowen C."/>
            <person name="Montmayeur A."/>
            <person name="Murphy C."/>
            <person name="Neiman D."/>
            <person name="Pearson M."/>
            <person name="Priest M."/>
            <person name="Roberts A."/>
            <person name="Saif S."/>
            <person name="Shea T."/>
            <person name="Sisk P."/>
            <person name="Stolte C."/>
            <person name="Sykes S."/>
            <person name="Wortman J."/>
            <person name="Nusbaum C."/>
            <person name="Birren B."/>
        </authorList>
    </citation>
    <scope>NUCLEOTIDE SEQUENCE [LARGE SCALE GENOMIC DNA]</scope>
    <source>
        <strain evidence="1 2">ATCC 38327</strain>
    </source>
</reference>
<gene>
    <name evidence="1" type="ORF">AMAG_09974</name>
</gene>
<organism evidence="1 2">
    <name type="scientific">Allomyces macrogynus (strain ATCC 38327)</name>
    <name type="common">Allomyces javanicus var. macrogynus</name>
    <dbReference type="NCBI Taxonomy" id="578462"/>
    <lineage>
        <taxon>Eukaryota</taxon>
        <taxon>Fungi</taxon>
        <taxon>Fungi incertae sedis</taxon>
        <taxon>Blastocladiomycota</taxon>
        <taxon>Blastocladiomycetes</taxon>
        <taxon>Blastocladiales</taxon>
        <taxon>Blastocladiaceae</taxon>
        <taxon>Allomyces</taxon>
    </lineage>
</organism>
<dbReference type="VEuPathDB" id="FungiDB:AMAG_09974"/>
<reference evidence="2" key="2">
    <citation type="submission" date="2009-11" db="EMBL/GenBank/DDBJ databases">
        <title>The Genome Sequence of Allomyces macrogynus strain ATCC 38327.</title>
        <authorList>
            <consortium name="The Broad Institute Genome Sequencing Platform"/>
            <person name="Russ C."/>
            <person name="Cuomo C."/>
            <person name="Shea T."/>
            <person name="Young S.K."/>
            <person name="Zeng Q."/>
            <person name="Koehrsen M."/>
            <person name="Haas B."/>
            <person name="Borodovsky M."/>
            <person name="Guigo R."/>
            <person name="Alvarado L."/>
            <person name="Berlin A."/>
            <person name="Borenstein D."/>
            <person name="Chen Z."/>
            <person name="Engels R."/>
            <person name="Freedman E."/>
            <person name="Gellesch M."/>
            <person name="Goldberg J."/>
            <person name="Griggs A."/>
            <person name="Gujja S."/>
            <person name="Heiman D."/>
            <person name="Hepburn T."/>
            <person name="Howarth C."/>
            <person name="Jen D."/>
            <person name="Larson L."/>
            <person name="Lewis B."/>
            <person name="Mehta T."/>
            <person name="Park D."/>
            <person name="Pearson M."/>
            <person name="Roberts A."/>
            <person name="Saif S."/>
            <person name="Shenoy N."/>
            <person name="Sisk P."/>
            <person name="Stolte C."/>
            <person name="Sykes S."/>
            <person name="Walk T."/>
            <person name="White J."/>
            <person name="Yandava C."/>
            <person name="Burger G."/>
            <person name="Gray M.W."/>
            <person name="Holland P.W.H."/>
            <person name="King N."/>
            <person name="Lang F.B.F."/>
            <person name="Roger A.J."/>
            <person name="Ruiz-Trillo I."/>
            <person name="Lander E."/>
            <person name="Nusbaum C."/>
        </authorList>
    </citation>
    <scope>NUCLEOTIDE SEQUENCE [LARGE SCALE GENOMIC DNA]</scope>
    <source>
        <strain evidence="2">ATCC 38327</strain>
    </source>
</reference>
<dbReference type="AlphaFoldDB" id="A0A0L0SQG7"/>
<name>A0A0L0SQG7_ALLM3</name>
<protein>
    <submittedName>
        <fullName evidence="1">Uncharacterized protein</fullName>
    </submittedName>
</protein>
<proteinExistence type="predicted"/>
<keyword evidence="2" id="KW-1185">Reference proteome</keyword>
<sequence length="349" mass="36209">MSTGSYTSTALRCSSIPPGEREVAGIAHSARNMPMVATVEGIAAPRTTCASTSSTRSVTGNSLASGSEAVCTILGGRFDRCSPFTTTAVPGLAAYPHFGPPHTHASQHPTPRTDAGFTTSNAAPLASKPGTGMPVKDSAHASVEDLCALAELQKELAAVTTGSGAPPSRAAVHELLQSVHQLLQNQAQQTSADLTTADDVRVDEFNEVRDGEQFGEWVRGGVHDLGRSVWYIDRCSPFTTTAVPGLAAYPHFGPPHTHASQHPTPRTDAGFTTSNAAPLASKPGTGMPVKDSAHASVEDLCALAELQKELAAVTTGSGAPPSRAAVHELLQSVHQLLQNQAQQTSADLT</sequence>
<dbReference type="EMBL" id="GG745345">
    <property type="protein sequence ID" value="KNE64619.1"/>
    <property type="molecule type" value="Genomic_DNA"/>
</dbReference>
<evidence type="ECO:0000313" key="1">
    <source>
        <dbReference type="EMBL" id="KNE64619.1"/>
    </source>
</evidence>